<proteinExistence type="predicted"/>
<dbReference type="SFLD" id="SFLDG01129">
    <property type="entry name" value="C1.5:_HAD__Beta-PGM__Phosphata"/>
    <property type="match status" value="1"/>
</dbReference>
<dbReference type="Pfam" id="PF00702">
    <property type="entry name" value="Hydrolase"/>
    <property type="match status" value="1"/>
</dbReference>
<dbReference type="Gene3D" id="1.10.150.240">
    <property type="entry name" value="Putative phosphatase, domain 2"/>
    <property type="match status" value="1"/>
</dbReference>
<evidence type="ECO:0000313" key="1">
    <source>
        <dbReference type="EMBL" id="KAK4881369.1"/>
    </source>
</evidence>
<evidence type="ECO:0008006" key="3">
    <source>
        <dbReference type="Google" id="ProtNLM"/>
    </source>
</evidence>
<organism evidence="1 2">
    <name type="scientific">Aquatica leii</name>
    <dbReference type="NCBI Taxonomy" id="1421715"/>
    <lineage>
        <taxon>Eukaryota</taxon>
        <taxon>Metazoa</taxon>
        <taxon>Ecdysozoa</taxon>
        <taxon>Arthropoda</taxon>
        <taxon>Hexapoda</taxon>
        <taxon>Insecta</taxon>
        <taxon>Pterygota</taxon>
        <taxon>Neoptera</taxon>
        <taxon>Endopterygota</taxon>
        <taxon>Coleoptera</taxon>
        <taxon>Polyphaga</taxon>
        <taxon>Elateriformia</taxon>
        <taxon>Elateroidea</taxon>
        <taxon>Lampyridae</taxon>
        <taxon>Luciolinae</taxon>
        <taxon>Aquatica</taxon>
    </lineage>
</organism>
<dbReference type="InterPro" id="IPR023214">
    <property type="entry name" value="HAD_sf"/>
</dbReference>
<evidence type="ECO:0000313" key="2">
    <source>
        <dbReference type="Proteomes" id="UP001353858"/>
    </source>
</evidence>
<dbReference type="InterPro" id="IPR023198">
    <property type="entry name" value="PGP-like_dom2"/>
</dbReference>
<keyword evidence="2" id="KW-1185">Reference proteome</keyword>
<dbReference type="EMBL" id="JARPUR010000002">
    <property type="protein sequence ID" value="KAK4881369.1"/>
    <property type="molecule type" value="Genomic_DNA"/>
</dbReference>
<dbReference type="Gene3D" id="3.40.50.1000">
    <property type="entry name" value="HAD superfamily/HAD-like"/>
    <property type="match status" value="1"/>
</dbReference>
<dbReference type="InterPro" id="IPR036412">
    <property type="entry name" value="HAD-like_sf"/>
</dbReference>
<name>A0AAN7SI50_9COLE</name>
<dbReference type="Proteomes" id="UP001353858">
    <property type="component" value="Unassembled WGS sequence"/>
</dbReference>
<dbReference type="FunFam" id="3.40.50.1000:FF:000055">
    <property type="entry name" value="Haloacid dehalogenase-like hydrolase family protein"/>
    <property type="match status" value="1"/>
</dbReference>
<dbReference type="PANTHER" id="PTHR18901:SF38">
    <property type="entry name" value="PSEUDOURIDINE-5'-PHOSPHATASE"/>
    <property type="match status" value="1"/>
</dbReference>
<accession>A0AAN7SI50</accession>
<dbReference type="AlphaFoldDB" id="A0AAN7SI50"/>
<reference evidence="2" key="1">
    <citation type="submission" date="2023-01" db="EMBL/GenBank/DDBJ databases">
        <title>Key to firefly adult light organ development and bioluminescence: homeobox transcription factors regulate luciferase expression and transportation to peroxisome.</title>
        <authorList>
            <person name="Fu X."/>
        </authorList>
    </citation>
    <scope>NUCLEOTIDE SEQUENCE [LARGE SCALE GENOMIC DNA]</scope>
</reference>
<dbReference type="InterPro" id="IPR006439">
    <property type="entry name" value="HAD-SF_hydro_IA"/>
</dbReference>
<protein>
    <recommendedName>
        <fullName evidence="3">Pseudouridine-5'-phosphatase</fullName>
    </recommendedName>
</protein>
<dbReference type="PANTHER" id="PTHR18901">
    <property type="entry name" value="2-DEOXYGLUCOSE-6-PHOSPHATE PHOSPHATASE 2"/>
    <property type="match status" value="1"/>
</dbReference>
<dbReference type="NCBIfam" id="TIGR01509">
    <property type="entry name" value="HAD-SF-IA-v3"/>
    <property type="match status" value="1"/>
</dbReference>
<sequence>MGFKKVTHVIFDMDGLLIDSEKVYDIIISGIARKYGTVYTNDVRMKLLGTPEPITAKLAVQEMKLPITPEEFLVEYTEGTMIHLRNPDIFPGAERLIRHLHKHNVPIAVATSSSKESVAVKTQNYQELFNLFHHKVMGSSDPEVKRGKPNPDIYLICASRFPDKPKPEQCLVFEDAPNGVIGALRAEMQVVMVPAKTVSEELRKPATLVLESLTEFKPELFGLPPFEE</sequence>
<gene>
    <name evidence="1" type="ORF">RN001_004688</name>
</gene>
<dbReference type="GO" id="GO:0016791">
    <property type="term" value="F:phosphatase activity"/>
    <property type="evidence" value="ECO:0007669"/>
    <property type="project" value="TreeGrafter"/>
</dbReference>
<dbReference type="SFLD" id="SFLDS00003">
    <property type="entry name" value="Haloacid_Dehalogenase"/>
    <property type="match status" value="1"/>
</dbReference>
<comment type="caution">
    <text evidence="1">The sequence shown here is derived from an EMBL/GenBank/DDBJ whole genome shotgun (WGS) entry which is preliminary data.</text>
</comment>
<dbReference type="SUPFAM" id="SSF56784">
    <property type="entry name" value="HAD-like"/>
    <property type="match status" value="1"/>
</dbReference>